<accession>A0A835M6C5</accession>
<name>A0A835M6C5_9MAGN</name>
<comment type="caution">
    <text evidence="1">The sequence shown here is derived from an EMBL/GenBank/DDBJ whole genome shotgun (WGS) entry which is preliminary data.</text>
</comment>
<organism evidence="1 2">
    <name type="scientific">Coptis chinensis</name>
    <dbReference type="NCBI Taxonomy" id="261450"/>
    <lineage>
        <taxon>Eukaryota</taxon>
        <taxon>Viridiplantae</taxon>
        <taxon>Streptophyta</taxon>
        <taxon>Embryophyta</taxon>
        <taxon>Tracheophyta</taxon>
        <taxon>Spermatophyta</taxon>
        <taxon>Magnoliopsida</taxon>
        <taxon>Ranunculales</taxon>
        <taxon>Ranunculaceae</taxon>
        <taxon>Coptidoideae</taxon>
        <taxon>Coptis</taxon>
    </lineage>
</organism>
<evidence type="ECO:0000313" key="2">
    <source>
        <dbReference type="Proteomes" id="UP000631114"/>
    </source>
</evidence>
<dbReference type="AlphaFoldDB" id="A0A835M6C5"/>
<protein>
    <submittedName>
        <fullName evidence="1">Uncharacterized protein</fullName>
    </submittedName>
</protein>
<keyword evidence="2" id="KW-1185">Reference proteome</keyword>
<dbReference type="EMBL" id="JADFTS010000002">
    <property type="protein sequence ID" value="KAF9618082.1"/>
    <property type="molecule type" value="Genomic_DNA"/>
</dbReference>
<evidence type="ECO:0000313" key="1">
    <source>
        <dbReference type="EMBL" id="KAF9618082.1"/>
    </source>
</evidence>
<gene>
    <name evidence="1" type="ORF">IFM89_000033</name>
</gene>
<reference evidence="1 2" key="1">
    <citation type="submission" date="2020-10" db="EMBL/GenBank/DDBJ databases">
        <title>The Coptis chinensis genome and diversification of protoberbering-type alkaloids.</title>
        <authorList>
            <person name="Wang B."/>
            <person name="Shu S."/>
            <person name="Song C."/>
            <person name="Liu Y."/>
        </authorList>
    </citation>
    <scope>NUCLEOTIDE SEQUENCE [LARGE SCALE GENOMIC DNA]</scope>
    <source>
        <strain evidence="1">HL-2020</strain>
        <tissue evidence="1">Leaf</tissue>
    </source>
</reference>
<dbReference type="Proteomes" id="UP000631114">
    <property type="component" value="Unassembled WGS sequence"/>
</dbReference>
<sequence length="97" mass="10721">MAIAALVEVKRKEGGYSFSLLDSMIHYQSHSSRWLCKILVSWLVTCSPLVGFLEFFFTEAPQESVFGHVSDITGTSKNTPWLSGSNLNHYHLGGSLG</sequence>
<proteinExistence type="predicted"/>